<accession>A0AB39XJZ7</accession>
<feature type="binding site" evidence="6">
    <location>
        <position position="145"/>
    </location>
    <ligand>
        <name>acetyl-CoA</name>
        <dbReference type="ChEBI" id="CHEBI:57288"/>
    </ligand>
</feature>
<dbReference type="RefSeq" id="WP_369722527.1">
    <property type="nucleotide sequence ID" value="NZ_CP165734.1"/>
</dbReference>
<dbReference type="PANTHER" id="PTHR43300">
    <property type="entry name" value="ACETYLTRANSFERASE"/>
    <property type="match status" value="1"/>
</dbReference>
<dbReference type="InterPro" id="IPR011004">
    <property type="entry name" value="Trimer_LpxA-like_sf"/>
</dbReference>
<dbReference type="InterPro" id="IPR020019">
    <property type="entry name" value="AcTrfase_PglD-like"/>
</dbReference>
<comment type="similarity">
    <text evidence="1">Belongs to the transferase hexapeptide repeat family.</text>
</comment>
<dbReference type="InterPro" id="IPR001451">
    <property type="entry name" value="Hexapep"/>
</dbReference>
<feature type="active site" description="Proton acceptor" evidence="5">
    <location>
        <position position="136"/>
    </location>
</feature>
<dbReference type="CDD" id="cd03360">
    <property type="entry name" value="LbH_AT_putative"/>
    <property type="match status" value="1"/>
</dbReference>
<dbReference type="InterPro" id="IPR018357">
    <property type="entry name" value="Hexapep_transf_CS"/>
</dbReference>
<dbReference type="EMBL" id="CP165734">
    <property type="protein sequence ID" value="XDV58052.1"/>
    <property type="molecule type" value="Genomic_DNA"/>
</dbReference>
<gene>
    <name evidence="8" type="ORF">AB8Z38_00275</name>
</gene>
<dbReference type="PANTHER" id="PTHR43300:SF7">
    <property type="entry name" value="UDP-N-ACETYLBACILLOSAMINE N-ACETYLTRANSFERASE"/>
    <property type="match status" value="1"/>
</dbReference>
<dbReference type="Gene3D" id="3.40.50.20">
    <property type="match status" value="1"/>
</dbReference>
<name>A0AB39XJZ7_9BRAD</name>
<sequence length="207" mass="21279">MSIERYLLLGAGGHGMVVLDALQSCGPQIDICVVDESVDLIGKRVLGTIVERFDPTVKRTEQRFHVSIGGNAVRARIFEALKVLGGLPSTIVHPIATIARSAVIADGTFVAARAIIAPAATIGEGVIVNHGAIVDHECVVHNHCHIAPGATLAGNVRLGSRVLIGAGANILPGITIGDDATIGAGAVVTVDVPPGMTYAGVPARKIR</sequence>
<evidence type="ECO:0000256" key="1">
    <source>
        <dbReference type="ARBA" id="ARBA00007274"/>
    </source>
</evidence>
<feature type="binding site" evidence="6">
    <location>
        <position position="69"/>
    </location>
    <ligand>
        <name>substrate</name>
    </ligand>
</feature>
<dbReference type="Pfam" id="PF00132">
    <property type="entry name" value="Hexapep"/>
    <property type="match status" value="2"/>
</dbReference>
<feature type="domain" description="PglD N-terminal" evidence="7">
    <location>
        <begin position="7"/>
        <end position="81"/>
    </location>
</feature>
<dbReference type="SUPFAM" id="SSF51161">
    <property type="entry name" value="Trimeric LpxA-like enzymes"/>
    <property type="match status" value="1"/>
</dbReference>
<dbReference type="Pfam" id="PF17836">
    <property type="entry name" value="PglD_N"/>
    <property type="match status" value="1"/>
</dbReference>
<proteinExistence type="inferred from homology"/>
<organism evidence="8">
    <name type="scientific">Bradyrhizobium sp. LLZ17</name>
    <dbReference type="NCBI Taxonomy" id="3239388"/>
    <lineage>
        <taxon>Bacteria</taxon>
        <taxon>Pseudomonadati</taxon>
        <taxon>Pseudomonadota</taxon>
        <taxon>Alphaproteobacteria</taxon>
        <taxon>Hyphomicrobiales</taxon>
        <taxon>Nitrobacteraceae</taxon>
        <taxon>Bradyrhizobium</taxon>
    </lineage>
</organism>
<keyword evidence="3" id="KW-0677">Repeat</keyword>
<keyword evidence="2" id="KW-0808">Transferase</keyword>
<dbReference type="Gene3D" id="2.160.10.10">
    <property type="entry name" value="Hexapeptide repeat proteins"/>
    <property type="match status" value="1"/>
</dbReference>
<dbReference type="AlphaFoldDB" id="A0AB39XJZ7"/>
<evidence type="ECO:0000259" key="7">
    <source>
        <dbReference type="Pfam" id="PF17836"/>
    </source>
</evidence>
<evidence type="ECO:0000256" key="2">
    <source>
        <dbReference type="ARBA" id="ARBA00022679"/>
    </source>
</evidence>
<feature type="site" description="Increases basicity of active site His" evidence="5">
    <location>
        <position position="137"/>
    </location>
</feature>
<evidence type="ECO:0000256" key="4">
    <source>
        <dbReference type="ARBA" id="ARBA00023315"/>
    </source>
</evidence>
<evidence type="ECO:0000313" key="8">
    <source>
        <dbReference type="EMBL" id="XDV58052.1"/>
    </source>
</evidence>
<dbReference type="NCBIfam" id="TIGR03570">
    <property type="entry name" value="NeuD_NnaD"/>
    <property type="match status" value="1"/>
</dbReference>
<protein>
    <submittedName>
        <fullName evidence="8">Acetyltransferase</fullName>
    </submittedName>
</protein>
<reference evidence="8" key="1">
    <citation type="submission" date="2024-08" db="EMBL/GenBank/DDBJ databases">
        <authorList>
            <person name="Chaddad Z."/>
            <person name="Lamrabet M."/>
            <person name="Bouhnik O."/>
            <person name="Alami S."/>
            <person name="Wipf D."/>
            <person name="Courty P.E."/>
            <person name="Missbah El Idrissi M."/>
        </authorList>
    </citation>
    <scope>NUCLEOTIDE SEQUENCE</scope>
    <source>
        <strain evidence="8">LLZ17</strain>
    </source>
</reference>
<keyword evidence="4" id="KW-0012">Acyltransferase</keyword>
<evidence type="ECO:0000256" key="3">
    <source>
        <dbReference type="ARBA" id="ARBA00022737"/>
    </source>
</evidence>
<dbReference type="InterPro" id="IPR050179">
    <property type="entry name" value="Trans_hexapeptide_repeat"/>
</dbReference>
<evidence type="ECO:0000256" key="6">
    <source>
        <dbReference type="PIRSR" id="PIRSR620019-2"/>
    </source>
</evidence>
<evidence type="ECO:0000256" key="5">
    <source>
        <dbReference type="PIRSR" id="PIRSR620019-1"/>
    </source>
</evidence>
<dbReference type="GO" id="GO:0016746">
    <property type="term" value="F:acyltransferase activity"/>
    <property type="evidence" value="ECO:0007669"/>
    <property type="project" value="UniProtKB-KW"/>
</dbReference>
<dbReference type="InterPro" id="IPR041561">
    <property type="entry name" value="PglD_N"/>
</dbReference>
<dbReference type="PROSITE" id="PS00101">
    <property type="entry name" value="HEXAPEP_TRANSFERASES"/>
    <property type="match status" value="1"/>
</dbReference>